<dbReference type="AlphaFoldDB" id="A7NME7"/>
<comment type="cofactor">
    <cofactor evidence="7">
        <name>heme b</name>
        <dbReference type="ChEBI" id="CHEBI:60344"/>
    </cofactor>
    <text evidence="7">Binds 1 heme b (iron(II)-protoporphyrin IX) group per subunit.</text>
</comment>
<dbReference type="EMBL" id="CP000804">
    <property type="protein sequence ID" value="ABU58709.1"/>
    <property type="molecule type" value="Genomic_DNA"/>
</dbReference>
<feature type="transmembrane region" description="Helical" evidence="7">
    <location>
        <begin position="59"/>
        <end position="81"/>
    </location>
</feature>
<dbReference type="GO" id="GO:0016679">
    <property type="term" value="F:oxidoreductase activity, acting on diphenols and related substances as donors"/>
    <property type="evidence" value="ECO:0007669"/>
    <property type="project" value="TreeGrafter"/>
</dbReference>
<dbReference type="Proteomes" id="UP000000263">
    <property type="component" value="Chromosome"/>
</dbReference>
<feature type="transmembrane region" description="Helical" evidence="7">
    <location>
        <begin position="160"/>
        <end position="177"/>
    </location>
</feature>
<comment type="cofactor">
    <cofactor evidence="7">
        <name>FMN</name>
        <dbReference type="ChEBI" id="CHEBI:58210"/>
    </cofactor>
    <text evidence="7">Binds 1 FMN per subunit.</text>
</comment>
<dbReference type="GO" id="GO:0005886">
    <property type="term" value="C:plasma membrane"/>
    <property type="evidence" value="ECO:0007669"/>
    <property type="project" value="UniProtKB-SubCell"/>
</dbReference>
<dbReference type="eggNOG" id="COG2717">
    <property type="taxonomic scope" value="Bacteria"/>
</dbReference>
<comment type="subunit">
    <text evidence="7">Heterodimer of a catalytic subunit (MsrP) and a heme-binding subunit (MsrQ).</text>
</comment>
<keyword evidence="3 7" id="KW-0812">Transmembrane</keyword>
<reference evidence="9 10" key="1">
    <citation type="submission" date="2007-08" db="EMBL/GenBank/DDBJ databases">
        <title>Complete sequence of Roseiflexus castenholzii DSM 13941.</title>
        <authorList>
            <consortium name="US DOE Joint Genome Institute"/>
            <person name="Copeland A."/>
            <person name="Lucas S."/>
            <person name="Lapidus A."/>
            <person name="Barry K."/>
            <person name="Glavina del Rio T."/>
            <person name="Dalin E."/>
            <person name="Tice H."/>
            <person name="Pitluck S."/>
            <person name="Thompson L.S."/>
            <person name="Brettin T."/>
            <person name="Bruce D."/>
            <person name="Detter J.C."/>
            <person name="Han C."/>
            <person name="Tapia R."/>
            <person name="Schmutz J."/>
            <person name="Larimer F."/>
            <person name="Land M."/>
            <person name="Hauser L."/>
            <person name="Kyrpides N."/>
            <person name="Mikhailova N."/>
            <person name="Bryant D.A."/>
            <person name="Hanada S."/>
            <person name="Tsukatani Y."/>
            <person name="Richardson P."/>
        </authorList>
    </citation>
    <scope>NUCLEOTIDE SEQUENCE [LARGE SCALE GENOMIC DNA]</scope>
    <source>
        <strain evidence="10">DSM 13941 / HLO8</strain>
    </source>
</reference>
<feature type="transmembrane region" description="Helical" evidence="7">
    <location>
        <begin position="183"/>
        <end position="203"/>
    </location>
</feature>
<gene>
    <name evidence="7" type="primary">msrQ</name>
    <name evidence="9" type="ordered locus">Rcas_2636</name>
</gene>
<dbReference type="GO" id="GO:0030091">
    <property type="term" value="P:protein repair"/>
    <property type="evidence" value="ECO:0007669"/>
    <property type="project" value="UniProtKB-UniRule"/>
</dbReference>
<evidence type="ECO:0000256" key="7">
    <source>
        <dbReference type="HAMAP-Rule" id="MF_01207"/>
    </source>
</evidence>
<keyword evidence="7" id="KW-0285">Flavoprotein</keyword>
<accession>A7NME7</accession>
<dbReference type="PANTHER" id="PTHR36964">
    <property type="entry name" value="PROTEIN-METHIONINE-SULFOXIDE REDUCTASE HEME-BINDING SUBUNIT MSRQ"/>
    <property type="match status" value="1"/>
</dbReference>
<evidence type="ECO:0000313" key="10">
    <source>
        <dbReference type="Proteomes" id="UP000000263"/>
    </source>
</evidence>
<evidence type="ECO:0000313" key="9">
    <source>
        <dbReference type="EMBL" id="ABU58709.1"/>
    </source>
</evidence>
<keyword evidence="6 7" id="KW-0472">Membrane</keyword>
<dbReference type="Pfam" id="PF01794">
    <property type="entry name" value="Ferric_reduct"/>
    <property type="match status" value="1"/>
</dbReference>
<proteinExistence type="inferred from homology"/>
<keyword evidence="7" id="KW-0349">Heme</keyword>
<dbReference type="STRING" id="383372.Rcas_2636"/>
<comment type="similarity">
    <text evidence="7">Belongs to the MsrQ family.</text>
</comment>
<organism evidence="9 10">
    <name type="scientific">Roseiflexus castenholzii (strain DSM 13941 / HLO8)</name>
    <dbReference type="NCBI Taxonomy" id="383372"/>
    <lineage>
        <taxon>Bacteria</taxon>
        <taxon>Bacillati</taxon>
        <taxon>Chloroflexota</taxon>
        <taxon>Chloroflexia</taxon>
        <taxon>Chloroflexales</taxon>
        <taxon>Roseiflexineae</taxon>
        <taxon>Roseiflexaceae</taxon>
        <taxon>Roseiflexus</taxon>
    </lineage>
</organism>
<keyword evidence="5 7" id="KW-0408">Iron</keyword>
<keyword evidence="2 7" id="KW-0813">Transport</keyword>
<evidence type="ECO:0000256" key="4">
    <source>
        <dbReference type="ARBA" id="ARBA00022989"/>
    </source>
</evidence>
<feature type="transmembrane region" description="Helical" evidence="7">
    <location>
        <begin position="127"/>
        <end position="144"/>
    </location>
</feature>
<keyword evidence="10" id="KW-1185">Reference proteome</keyword>
<keyword evidence="7" id="KW-0479">Metal-binding</keyword>
<dbReference type="InterPro" id="IPR022837">
    <property type="entry name" value="MsrQ-like"/>
</dbReference>
<keyword evidence="7" id="KW-1003">Cell membrane</keyword>
<comment type="subcellular location">
    <subcellularLocation>
        <location evidence="7">Cell membrane</location>
        <topology evidence="7">Multi-pass membrane protein</topology>
    </subcellularLocation>
    <subcellularLocation>
        <location evidence="1">Membrane</location>
        <topology evidence="1">Multi-pass membrane protein</topology>
    </subcellularLocation>
</comment>
<dbReference type="OrthoDB" id="9788328at2"/>
<dbReference type="PANTHER" id="PTHR36964:SF1">
    <property type="entry name" value="PROTEIN-METHIONINE-SULFOXIDE REDUCTASE HEME-BINDING SUBUNIT MSRQ"/>
    <property type="match status" value="1"/>
</dbReference>
<dbReference type="InterPro" id="IPR013130">
    <property type="entry name" value="Fe3_Rdtase_TM_dom"/>
</dbReference>
<evidence type="ECO:0000256" key="6">
    <source>
        <dbReference type="ARBA" id="ARBA00023136"/>
    </source>
</evidence>
<comment type="function">
    <text evidence="7">Part of the MsrPQ system that repairs oxidized cell envelope proteins containing methionine sulfoxide residues (Met-O), using respiratory chain electrons. Thus protects these proteins from oxidative-stress damage caused by reactive species of oxygen and chlorine. MsrPQ is essential for the maintenance of envelope integrity under bleach stress, rescuing a wide series of structurally unrelated cell envelope proteins from methionine oxidation. MsrQ provides electrons for reduction to the reductase catalytic subunit MsrP, using the quinone pool of the respiratory chain.</text>
</comment>
<evidence type="ECO:0000256" key="5">
    <source>
        <dbReference type="ARBA" id="ARBA00023004"/>
    </source>
</evidence>
<keyword evidence="7" id="KW-0249">Electron transport</keyword>
<evidence type="ECO:0000256" key="1">
    <source>
        <dbReference type="ARBA" id="ARBA00004141"/>
    </source>
</evidence>
<name>A7NME7_ROSCS</name>
<protein>
    <recommendedName>
        <fullName evidence="7">Protein-methionine-sulfoxide reductase heme-binding subunit MsrQ</fullName>
    </recommendedName>
    <alternativeName>
        <fullName evidence="7">Flavocytochrome MsrQ</fullName>
    </alternativeName>
</protein>
<dbReference type="HAMAP" id="MF_01207">
    <property type="entry name" value="MsrQ"/>
    <property type="match status" value="1"/>
</dbReference>
<dbReference type="GO" id="GO:0009055">
    <property type="term" value="F:electron transfer activity"/>
    <property type="evidence" value="ECO:0007669"/>
    <property type="project" value="UniProtKB-UniRule"/>
</dbReference>
<keyword evidence="7" id="KW-0288">FMN</keyword>
<evidence type="ECO:0000256" key="3">
    <source>
        <dbReference type="ARBA" id="ARBA00022692"/>
    </source>
</evidence>
<feature type="domain" description="Ferric oxidoreductase" evidence="8">
    <location>
        <begin position="58"/>
        <end position="171"/>
    </location>
</feature>
<keyword evidence="4 7" id="KW-1133">Transmembrane helix</keyword>
<evidence type="ECO:0000259" key="8">
    <source>
        <dbReference type="Pfam" id="PF01794"/>
    </source>
</evidence>
<dbReference type="GO" id="GO:0020037">
    <property type="term" value="F:heme binding"/>
    <property type="evidence" value="ECO:0007669"/>
    <property type="project" value="UniProtKB-UniRule"/>
</dbReference>
<evidence type="ECO:0000256" key="2">
    <source>
        <dbReference type="ARBA" id="ARBA00022448"/>
    </source>
</evidence>
<dbReference type="GO" id="GO:0046872">
    <property type="term" value="F:metal ion binding"/>
    <property type="evidence" value="ECO:0007669"/>
    <property type="project" value="UniProtKB-KW"/>
</dbReference>
<dbReference type="KEGG" id="rca:Rcas_2636"/>
<dbReference type="GO" id="GO:0010181">
    <property type="term" value="F:FMN binding"/>
    <property type="evidence" value="ECO:0007669"/>
    <property type="project" value="UniProtKB-UniRule"/>
</dbReference>
<dbReference type="HOGENOM" id="CLU_080662_0_1_0"/>
<feature type="transmembrane region" description="Helical" evidence="7">
    <location>
        <begin position="93"/>
        <end position="115"/>
    </location>
</feature>
<dbReference type="RefSeq" id="WP_012121133.1">
    <property type="nucleotide sequence ID" value="NC_009767.1"/>
</dbReference>
<sequence>MKRYIVQDAYHPSIRNWLQKNWVHFVHLAGLAPLALLAWDALNGNLTINPIQYLTQRTGYAAIILLVVSLVCTPLSVVSGWKRILTLRRPFGLYGFFYAALHMLIFTALDFGLNIPLIAQEIAEKRYILVGAMALLLLAPLALTSTKEWQRWLGRSWKRLHRLVYLAVPLAIVHYAWAQKSDIRQPLILGVLVAVLLILRLPVIRRGIEVRRRASGDAPAVDGSQRTSAGGASRTR</sequence>
<feature type="transmembrane region" description="Helical" evidence="7">
    <location>
        <begin position="21"/>
        <end position="39"/>
    </location>
</feature>